<dbReference type="EMBL" id="CAICTM010000056">
    <property type="protein sequence ID" value="CAB9499256.1"/>
    <property type="molecule type" value="Genomic_DNA"/>
</dbReference>
<keyword evidence="2" id="KW-1185">Reference proteome</keyword>
<evidence type="ECO:0000313" key="2">
    <source>
        <dbReference type="Proteomes" id="UP001153069"/>
    </source>
</evidence>
<accession>A0A9N8H3C5</accession>
<protein>
    <submittedName>
        <fullName evidence="1">Uncharacterized protein</fullName>
    </submittedName>
</protein>
<proteinExistence type="predicted"/>
<evidence type="ECO:0000313" key="1">
    <source>
        <dbReference type="EMBL" id="CAB9499256.1"/>
    </source>
</evidence>
<comment type="caution">
    <text evidence="1">The sequence shown here is derived from an EMBL/GenBank/DDBJ whole genome shotgun (WGS) entry which is preliminary data.</text>
</comment>
<dbReference type="AlphaFoldDB" id="A0A9N8H3C5"/>
<gene>
    <name evidence="1" type="ORF">SEMRO_57_G033121.1</name>
</gene>
<name>A0A9N8H3C5_9STRA</name>
<sequence length="103" mass="11424">MEQKEEQVTQHSHCVLPLLSLTAHHPDQPPTWSVADEFSQQNATNQSFCGPSCSTPTAVSKQRVMWYTYQNQGGSGCPWHVDLQSSFPLLSLSSSKVNHVVIV</sequence>
<dbReference type="Proteomes" id="UP001153069">
    <property type="component" value="Unassembled WGS sequence"/>
</dbReference>
<reference evidence="1" key="1">
    <citation type="submission" date="2020-06" db="EMBL/GenBank/DDBJ databases">
        <authorList>
            <consortium name="Plant Systems Biology data submission"/>
        </authorList>
    </citation>
    <scope>NUCLEOTIDE SEQUENCE</scope>
    <source>
        <strain evidence="1">D6</strain>
    </source>
</reference>
<organism evidence="1 2">
    <name type="scientific">Seminavis robusta</name>
    <dbReference type="NCBI Taxonomy" id="568900"/>
    <lineage>
        <taxon>Eukaryota</taxon>
        <taxon>Sar</taxon>
        <taxon>Stramenopiles</taxon>
        <taxon>Ochrophyta</taxon>
        <taxon>Bacillariophyta</taxon>
        <taxon>Bacillariophyceae</taxon>
        <taxon>Bacillariophycidae</taxon>
        <taxon>Naviculales</taxon>
        <taxon>Naviculaceae</taxon>
        <taxon>Seminavis</taxon>
    </lineage>
</organism>